<dbReference type="GO" id="GO:0016740">
    <property type="term" value="F:transferase activity"/>
    <property type="evidence" value="ECO:0007669"/>
    <property type="project" value="UniProtKB-KW"/>
</dbReference>
<proteinExistence type="predicted"/>
<name>A0A450S1N3_9GAMM</name>
<dbReference type="AlphaFoldDB" id="A0A450S1N3"/>
<dbReference type="Gene3D" id="3.90.550.10">
    <property type="entry name" value="Spore Coat Polysaccharide Biosynthesis Protein SpsA, Chain A"/>
    <property type="match status" value="1"/>
</dbReference>
<dbReference type="PANTHER" id="PTHR43685">
    <property type="entry name" value="GLYCOSYLTRANSFERASE"/>
    <property type="match status" value="1"/>
</dbReference>
<evidence type="ECO:0000313" key="2">
    <source>
        <dbReference type="EMBL" id="VFJ45546.1"/>
    </source>
</evidence>
<keyword evidence="2" id="KW-0808">Transferase</keyword>
<dbReference type="CDD" id="cd00761">
    <property type="entry name" value="Glyco_tranf_GTA_type"/>
    <property type="match status" value="1"/>
</dbReference>
<dbReference type="InterPro" id="IPR029044">
    <property type="entry name" value="Nucleotide-diphossugar_trans"/>
</dbReference>
<reference evidence="2" key="1">
    <citation type="submission" date="2019-02" db="EMBL/GenBank/DDBJ databases">
        <authorList>
            <person name="Gruber-Vodicka R. H."/>
            <person name="Seah K. B. B."/>
        </authorList>
    </citation>
    <scope>NUCLEOTIDE SEQUENCE</scope>
    <source>
        <strain evidence="2">BECK_BZ15</strain>
    </source>
</reference>
<dbReference type="SUPFAM" id="SSF53448">
    <property type="entry name" value="Nucleotide-diphospho-sugar transferases"/>
    <property type="match status" value="1"/>
</dbReference>
<dbReference type="InterPro" id="IPR001173">
    <property type="entry name" value="Glyco_trans_2-like"/>
</dbReference>
<evidence type="ECO:0000259" key="1">
    <source>
        <dbReference type="Pfam" id="PF00535"/>
    </source>
</evidence>
<dbReference type="PANTHER" id="PTHR43685:SF2">
    <property type="entry name" value="GLYCOSYLTRANSFERASE 2-LIKE DOMAIN-CONTAINING PROTEIN"/>
    <property type="match status" value="1"/>
</dbReference>
<accession>A0A450S1N3</accession>
<sequence length="437" mass="49975">MIISIIIPTRERADYLKESIQTVLQIPDPNIEIIINDNANTDGTKQVISEISDPRIKHIDTGRRVSMRENFEFGLRNSTGDYVTFLGDDDGILPRQFKFLRHILEKERPDTLGWNVPSTFIWPEEKHDKKSGSVIFNKEKSFGGIHRFNGEKYGKHLLACHLSRIRFPPGIYAAGCASRGYLKRIAAPDGTYFNSIIPDAYFWFRALLEGGNFLHVDHPFAISGQSPTSGGKTYHALPDKSDDSKTMPYHRFMAESQLDNVTDVVPHTLSNTLIPFATLETIRARFPREDQVPDYLAWYNYVLSEDSSWRSTVEKILREYAVSSGTLSEFEQAEAEQASKRTRKTEKCCATSQKALSELKEVLRNYATRSPIFPVPKKFRLSAEIARKNTILTAVNVYDSVLADDYEHILNRTVSRKAIWKRAVKRSRAYRIWQANT</sequence>
<organism evidence="2">
    <name type="scientific">Candidatus Kentrum sp. FW</name>
    <dbReference type="NCBI Taxonomy" id="2126338"/>
    <lineage>
        <taxon>Bacteria</taxon>
        <taxon>Pseudomonadati</taxon>
        <taxon>Pseudomonadota</taxon>
        <taxon>Gammaproteobacteria</taxon>
        <taxon>Candidatus Kentrum</taxon>
    </lineage>
</organism>
<feature type="domain" description="Glycosyltransferase 2-like" evidence="1">
    <location>
        <begin position="4"/>
        <end position="118"/>
    </location>
</feature>
<dbReference type="Pfam" id="PF00535">
    <property type="entry name" value="Glycos_transf_2"/>
    <property type="match status" value="1"/>
</dbReference>
<protein>
    <submittedName>
        <fullName evidence="2">Glycosyltransferase involved in cell wall bisynthesis</fullName>
    </submittedName>
</protein>
<dbReference type="EMBL" id="CAADEW010000010">
    <property type="protein sequence ID" value="VFJ45546.1"/>
    <property type="molecule type" value="Genomic_DNA"/>
</dbReference>
<gene>
    <name evidence="2" type="ORF">BECKFW1821A_GA0114235_101017</name>
</gene>
<dbReference type="InterPro" id="IPR050834">
    <property type="entry name" value="Glycosyltransf_2"/>
</dbReference>